<dbReference type="RefSeq" id="WP_141429558.1">
    <property type="nucleotide sequence ID" value="NZ_AP019736.1"/>
</dbReference>
<dbReference type="Gene3D" id="3.40.50.450">
    <property type="match status" value="1"/>
</dbReference>
<evidence type="ECO:0000313" key="2">
    <source>
        <dbReference type="Proteomes" id="UP000319374"/>
    </source>
</evidence>
<dbReference type="SUPFAM" id="SSF102405">
    <property type="entry name" value="MCP/YpsA-like"/>
    <property type="match status" value="1"/>
</dbReference>
<dbReference type="AlphaFoldDB" id="A0A4Y1X4H3"/>
<dbReference type="PANTHER" id="PTHR38440:SF1">
    <property type="entry name" value="UPF0398 PROTEIN SPR0331"/>
    <property type="match status" value="1"/>
</dbReference>
<evidence type="ECO:0000313" key="1">
    <source>
        <dbReference type="EMBL" id="BBL07379.1"/>
    </source>
</evidence>
<dbReference type="OrthoDB" id="1795759at2"/>
<gene>
    <name evidence="1" type="ORF">A5CPEGH6_20170</name>
</gene>
<reference evidence="2" key="1">
    <citation type="submission" date="2019-06" db="EMBL/GenBank/DDBJ databases">
        <title>Alistipes onderdonkii subsp. vulgaris subsp. nov., Alistipes dispar sp. nov. and Alistipes communis sp. nov., isolated from human faeces, and creation of Alistipes onderdonkii subsp. onderdonkii subsp. nov.</title>
        <authorList>
            <person name="Sakamoto M."/>
            <person name="Ikeyama N."/>
            <person name="Ogata Y."/>
            <person name="Suda W."/>
            <person name="Iino T."/>
            <person name="Hattori M."/>
            <person name="Ohkuma M."/>
        </authorList>
    </citation>
    <scope>NUCLEOTIDE SEQUENCE [LARGE SCALE GENOMIC DNA]</scope>
    <source>
        <strain evidence="2">5CPEGH6</strain>
    </source>
</reference>
<protein>
    <recommendedName>
        <fullName evidence="3">DUF1273 domain-containing protein</fullName>
    </recommendedName>
</protein>
<dbReference type="GeneID" id="98674001"/>
<dbReference type="Pfam" id="PF06908">
    <property type="entry name" value="YpsA"/>
    <property type="match status" value="1"/>
</dbReference>
<dbReference type="InterPro" id="IPR010697">
    <property type="entry name" value="YspA"/>
</dbReference>
<sequence length="170" mass="18383">MIADSGRSVAFTGHRTYDGTAAESLSAAVERLYGRGFRTFLSGMAVGFDLAAAEAVLTLRAAHPDVRLVAVVPFRGQEERFSPADRVRFLRAVAAADEVEVLAGGYRRGCYAVRNDFLVDRAALVVAWYDGSPGGTRYTLRRALARGREVWNLHPSGGGLAIRPVQPALF</sequence>
<proteinExistence type="predicted"/>
<keyword evidence="2" id="KW-1185">Reference proteome</keyword>
<name>A0A4Y1X4H3_9BACT</name>
<evidence type="ECO:0008006" key="3">
    <source>
        <dbReference type="Google" id="ProtNLM"/>
    </source>
</evidence>
<dbReference type="KEGG" id="ada:A5CPEGH6_20170"/>
<organism evidence="1 2">
    <name type="scientific">Alistipes dispar</name>
    <dbReference type="NCBI Taxonomy" id="2585119"/>
    <lineage>
        <taxon>Bacteria</taxon>
        <taxon>Pseudomonadati</taxon>
        <taxon>Bacteroidota</taxon>
        <taxon>Bacteroidia</taxon>
        <taxon>Bacteroidales</taxon>
        <taxon>Rikenellaceae</taxon>
        <taxon>Alistipes</taxon>
    </lineage>
</organism>
<dbReference type="PANTHER" id="PTHR38440">
    <property type="entry name" value="UPF0398 PROTEIN YPSA"/>
    <property type="match status" value="1"/>
</dbReference>
<dbReference type="EMBL" id="AP019736">
    <property type="protein sequence ID" value="BBL07379.1"/>
    <property type="molecule type" value="Genomic_DNA"/>
</dbReference>
<dbReference type="Proteomes" id="UP000319374">
    <property type="component" value="Chromosome"/>
</dbReference>
<accession>A0A4Y1X4H3</accession>